<dbReference type="AlphaFoldDB" id="A0A2T4HRS5"/>
<dbReference type="RefSeq" id="WP_107395371.1">
    <property type="nucleotide sequence ID" value="NZ_PHHF01000063.1"/>
</dbReference>
<dbReference type="Proteomes" id="UP000241206">
    <property type="component" value="Unassembled WGS sequence"/>
</dbReference>
<sequence length="104" mass="10682">MTIKNNSLAGFGAIVATVITLAAATPLRAETVSQPVSYSDLDLSTDAGVATLKSRVSRAADRICGRTGNVPTVASARCRAKAIEGAKADMAMAVAKSDLRFAAR</sequence>
<keyword evidence="2" id="KW-1185">Reference proteome</keyword>
<evidence type="ECO:0000313" key="1">
    <source>
        <dbReference type="EMBL" id="PTD18518.1"/>
    </source>
</evidence>
<dbReference type="EMBL" id="PHHF01000063">
    <property type="protein sequence ID" value="PTD18518.1"/>
    <property type="molecule type" value="Genomic_DNA"/>
</dbReference>
<accession>A0A2T4HRS5</accession>
<reference evidence="1 2" key="1">
    <citation type="submission" date="2017-11" db="EMBL/GenBank/DDBJ databases">
        <title>Sphingomonas oleivorans sp. nov., isolated from oil-contaminated soil.</title>
        <authorList>
            <person name="Wang L."/>
            <person name="Chen L."/>
        </authorList>
    </citation>
    <scope>NUCLEOTIDE SEQUENCE [LARGE SCALE GENOMIC DNA]</scope>
    <source>
        <strain evidence="1 2">K101</strain>
    </source>
</reference>
<dbReference type="InterPro" id="IPR030972">
    <property type="entry name" value="UrcA_uranyl"/>
</dbReference>
<dbReference type="NCBIfam" id="TIGR04433">
    <property type="entry name" value="UrcA_uranyl"/>
    <property type="match status" value="1"/>
</dbReference>
<comment type="caution">
    <text evidence="1">The sequence shown here is derived from an EMBL/GenBank/DDBJ whole genome shotgun (WGS) entry which is preliminary data.</text>
</comment>
<evidence type="ECO:0000313" key="2">
    <source>
        <dbReference type="Proteomes" id="UP000241206"/>
    </source>
</evidence>
<organism evidence="1 2">
    <name type="scientific">Edaphosphingomonas fennica</name>
    <dbReference type="NCBI Taxonomy" id="114404"/>
    <lineage>
        <taxon>Bacteria</taxon>
        <taxon>Pseudomonadati</taxon>
        <taxon>Pseudomonadota</taxon>
        <taxon>Alphaproteobacteria</taxon>
        <taxon>Sphingomonadales</taxon>
        <taxon>Rhizorhabdaceae</taxon>
        <taxon>Edaphosphingomonas</taxon>
    </lineage>
</organism>
<name>A0A2T4HRS5_9SPHN</name>
<gene>
    <name evidence="1" type="ORF">CV103_14725</name>
</gene>
<protein>
    <submittedName>
        <fullName evidence="1">UrcA family protein</fullName>
    </submittedName>
</protein>
<proteinExistence type="predicted"/>